<dbReference type="InterPro" id="IPR036388">
    <property type="entry name" value="WH-like_DNA-bd_sf"/>
</dbReference>
<reference evidence="1" key="1">
    <citation type="submission" date="2019-06" db="EMBL/GenBank/DDBJ databases">
        <authorList>
            <person name="Le Quere A."/>
            <person name="Colella S."/>
        </authorList>
    </citation>
    <scope>NUCLEOTIDE SEQUENCE</scope>
    <source>
        <strain evidence="1">EmedicaeMD41</strain>
    </source>
</reference>
<dbReference type="EMBL" id="CABFNB010000117">
    <property type="protein sequence ID" value="VTZ63422.1"/>
    <property type="molecule type" value="Genomic_DNA"/>
</dbReference>
<protein>
    <recommendedName>
        <fullName evidence="2">Helix-turn-helix domain-containing protein</fullName>
    </recommendedName>
</protein>
<dbReference type="RefSeq" id="WP_018208883.1">
    <property type="nucleotide sequence ID" value="NZ_CABFNB010000117.1"/>
</dbReference>
<accession>A0A508X0N3</accession>
<organism evidence="1">
    <name type="scientific">Sinorhizobium medicae</name>
    <dbReference type="NCBI Taxonomy" id="110321"/>
    <lineage>
        <taxon>Bacteria</taxon>
        <taxon>Pseudomonadati</taxon>
        <taxon>Pseudomonadota</taxon>
        <taxon>Alphaproteobacteria</taxon>
        <taxon>Hyphomicrobiales</taxon>
        <taxon>Rhizobiaceae</taxon>
        <taxon>Sinorhizobium/Ensifer group</taxon>
        <taxon>Sinorhizobium</taxon>
    </lineage>
</organism>
<dbReference type="AlphaFoldDB" id="A0A508X0N3"/>
<evidence type="ECO:0000313" key="1">
    <source>
        <dbReference type="EMBL" id="VTZ63422.1"/>
    </source>
</evidence>
<dbReference type="Gene3D" id="1.10.10.10">
    <property type="entry name" value="Winged helix-like DNA-binding domain superfamily/Winged helix DNA-binding domain"/>
    <property type="match status" value="1"/>
</dbReference>
<name>A0A508X0N3_9HYPH</name>
<proteinExistence type="predicted"/>
<evidence type="ECO:0008006" key="2">
    <source>
        <dbReference type="Google" id="ProtNLM"/>
    </source>
</evidence>
<sequence length="413" mass="43771">MDSLITAAARALAAGDLLGALNRVALREDAHALALRGIAMAQLGDFARAKALLKRAAHGFGQRQAVARARCIVAEAEIALVSRDLGWPTKTLEAARATLEVHGDRVNAAHARNLEARRLLLIGRLDEAEGALSVLDAVSERKMGTALPSATRAARELVVAGIAIRRLQAKAARVALDRAEDAAREANVPALTAEVEAAYLILDAPVARLIGSGGERLLLIDEVETLLASGALVVDACRNMIRYEGLVVSLATRPVLMALARALGEAWPGDVPRATLLTRAFRARHADESHRARLRVEIGRLRAELRGLAEVRATKQGFTLSPRRAGAAVVLAPPVEERHADVLAMLSDGEAWSSSALAIALGASPRTVQRALENLASAGKVQSFGRGRALRWMTPSIPGFPTVLLLPGPLPSD</sequence>
<dbReference type="InterPro" id="IPR036390">
    <property type="entry name" value="WH_DNA-bd_sf"/>
</dbReference>
<gene>
    <name evidence="1" type="ORF">EMEDMD4_50099</name>
</gene>
<dbReference type="Proteomes" id="UP000507954">
    <property type="component" value="Unassembled WGS sequence"/>
</dbReference>
<dbReference type="SUPFAM" id="SSF46785">
    <property type="entry name" value="Winged helix' DNA-binding domain"/>
    <property type="match status" value="1"/>
</dbReference>